<feature type="domain" description="ABC transporter" evidence="4">
    <location>
        <begin position="2"/>
        <end position="220"/>
    </location>
</feature>
<dbReference type="Pfam" id="PF00005">
    <property type="entry name" value="ABC_tran"/>
    <property type="match status" value="1"/>
</dbReference>
<evidence type="ECO:0000256" key="3">
    <source>
        <dbReference type="ARBA" id="ARBA00022840"/>
    </source>
</evidence>
<evidence type="ECO:0000313" key="5">
    <source>
        <dbReference type="EMBL" id="OUB55115.1"/>
    </source>
</evidence>
<dbReference type="GO" id="GO:0016887">
    <property type="term" value="F:ATP hydrolysis activity"/>
    <property type="evidence" value="ECO:0007669"/>
    <property type="project" value="InterPro"/>
</dbReference>
<dbReference type="PANTHER" id="PTHR42939">
    <property type="entry name" value="ABC TRANSPORTER ATP-BINDING PROTEIN ALBC-RELATED"/>
    <property type="match status" value="1"/>
</dbReference>
<keyword evidence="1" id="KW-0813">Transport</keyword>
<evidence type="ECO:0000256" key="1">
    <source>
        <dbReference type="ARBA" id="ARBA00022448"/>
    </source>
</evidence>
<dbReference type="InterPro" id="IPR003593">
    <property type="entry name" value="AAA+_ATPase"/>
</dbReference>
<dbReference type="CDD" id="cd03230">
    <property type="entry name" value="ABC_DR_subfamily_A"/>
    <property type="match status" value="1"/>
</dbReference>
<keyword evidence="3" id="KW-0067">ATP-binding</keyword>
<gene>
    <name evidence="5" type="ORF">BK716_08845</name>
</gene>
<dbReference type="GO" id="GO:0005524">
    <property type="term" value="F:ATP binding"/>
    <property type="evidence" value="ECO:0007669"/>
    <property type="project" value="UniProtKB-KW"/>
</dbReference>
<dbReference type="InterPro" id="IPR027417">
    <property type="entry name" value="P-loop_NTPase"/>
</dbReference>
<dbReference type="Proteomes" id="UP000194816">
    <property type="component" value="Unassembled WGS sequence"/>
</dbReference>
<keyword evidence="2" id="KW-0547">Nucleotide-binding</keyword>
<accession>A0A9X6M1T2</accession>
<name>A0A9X6M1T2_BACUH</name>
<dbReference type="Gene3D" id="3.40.50.300">
    <property type="entry name" value="P-loop containing nucleotide triphosphate hydrolases"/>
    <property type="match status" value="1"/>
</dbReference>
<dbReference type="InterPro" id="IPR051782">
    <property type="entry name" value="ABC_Transporter_VariousFunc"/>
</dbReference>
<dbReference type="PROSITE" id="PS50893">
    <property type="entry name" value="ABC_TRANSPORTER_2"/>
    <property type="match status" value="1"/>
</dbReference>
<dbReference type="InterPro" id="IPR003439">
    <property type="entry name" value="ABC_transporter-like_ATP-bd"/>
</dbReference>
<evidence type="ECO:0000259" key="4">
    <source>
        <dbReference type="PROSITE" id="PS50893"/>
    </source>
</evidence>
<dbReference type="SUPFAM" id="SSF52540">
    <property type="entry name" value="P-loop containing nucleoside triphosphate hydrolases"/>
    <property type="match status" value="1"/>
</dbReference>
<dbReference type="EMBL" id="MOOK01000078">
    <property type="protein sequence ID" value="OUB55115.1"/>
    <property type="molecule type" value="Genomic_DNA"/>
</dbReference>
<dbReference type="AlphaFoldDB" id="A0A9X6M1T2"/>
<proteinExistence type="predicted"/>
<organism evidence="5 6">
    <name type="scientific">Bacillus thuringiensis subsp. higo</name>
    <dbReference type="NCBI Taxonomy" id="132266"/>
    <lineage>
        <taxon>Bacteria</taxon>
        <taxon>Bacillati</taxon>
        <taxon>Bacillota</taxon>
        <taxon>Bacilli</taxon>
        <taxon>Bacillales</taxon>
        <taxon>Bacillaceae</taxon>
        <taxon>Bacillus</taxon>
        <taxon>Bacillus cereus group</taxon>
    </lineage>
</organism>
<evidence type="ECO:0000256" key="2">
    <source>
        <dbReference type="ARBA" id="ARBA00022741"/>
    </source>
</evidence>
<protein>
    <recommendedName>
        <fullName evidence="4">ABC transporter domain-containing protein</fullName>
    </recommendedName>
</protein>
<sequence length="223" mass="25248">MLQVNNLNKKYQKQQVLNNLSFSIESNGIYSIVGTNGVGKTTLFKTILGYAKYDSGDININTERLGFVPDTPSLYEYLSGEEYLMFVSSILGVSKEQRLDIVRDKLKLFNLYNSKDKLLTTYSNGMKQKIAIASAIIDNPDILFLDEPLTGVDLISTDSIKSYLKDYAELNTVIFTTHILELAYSLSKKIFILHKGNIREQLSTNEFSLDEIENIIKGIYIND</sequence>
<evidence type="ECO:0000313" key="6">
    <source>
        <dbReference type="Proteomes" id="UP000194816"/>
    </source>
</evidence>
<reference evidence="5 6" key="1">
    <citation type="submission" date="2016-10" db="EMBL/GenBank/DDBJ databases">
        <title>Comparative genomics of Bacillus thuringiensis reveals a path to pathogens against multiple invertebrate hosts.</title>
        <authorList>
            <person name="Zheng J."/>
            <person name="Gao Q."/>
            <person name="Liu H."/>
            <person name="Peng D."/>
            <person name="Ruan L."/>
            <person name="Sun M."/>
        </authorList>
    </citation>
    <scope>NUCLEOTIDE SEQUENCE [LARGE SCALE GENOMIC DNA]</scope>
    <source>
        <strain evidence="5">BGSC 4AU1</strain>
    </source>
</reference>
<dbReference type="SMART" id="SM00382">
    <property type="entry name" value="AAA"/>
    <property type="match status" value="1"/>
</dbReference>
<dbReference type="PANTHER" id="PTHR42939:SF1">
    <property type="entry name" value="ABC TRANSPORTER ATP-BINDING PROTEIN ALBC-RELATED"/>
    <property type="match status" value="1"/>
</dbReference>
<comment type="caution">
    <text evidence="5">The sequence shown here is derived from an EMBL/GenBank/DDBJ whole genome shotgun (WGS) entry which is preliminary data.</text>
</comment>